<dbReference type="OrthoDB" id="851066at2"/>
<evidence type="ECO:0000256" key="1">
    <source>
        <dbReference type="SAM" id="SignalP"/>
    </source>
</evidence>
<feature type="signal peptide" evidence="1">
    <location>
        <begin position="1"/>
        <end position="19"/>
    </location>
</feature>
<protein>
    <recommendedName>
        <fullName evidence="4">GLPGLI family protein</fullName>
    </recommendedName>
</protein>
<dbReference type="EMBL" id="SPPK01000002">
    <property type="protein sequence ID" value="TFU89654.1"/>
    <property type="molecule type" value="Genomic_DNA"/>
</dbReference>
<dbReference type="AlphaFoldDB" id="A0A4Y9IPJ1"/>
<gene>
    <name evidence="2" type="ORF">E4T88_06455</name>
</gene>
<sequence length="184" mass="22313">MKKRLLLLVICVFSATSYAQMEYDKFHYKELHPIMLDTIIDSILVINKRYATIYLRQADMREYIVLRKKHTYEKFLSLEKLFSTEKQKYVITDWWYDYDDEYRRKKFGNIDFKNEDYYFLRDLNNLVAHLIHDGKFMLRNKKGDKIISEKLSMQKKDGFMGTEYIDFQMPDGKVFWSIVTSLGE</sequence>
<evidence type="ECO:0000313" key="3">
    <source>
        <dbReference type="Proteomes" id="UP000298285"/>
    </source>
</evidence>
<reference evidence="2 3" key="1">
    <citation type="submission" date="2019-03" db="EMBL/GenBank/DDBJ databases">
        <title>Diversity of the mouse oral microbiome.</title>
        <authorList>
            <person name="Joseph S."/>
            <person name="Aduse-Opoku J."/>
            <person name="Curtis M."/>
            <person name="Wade W."/>
            <person name="Hashim A."/>
        </authorList>
    </citation>
    <scope>NUCLEOTIDE SEQUENCE [LARGE SCALE GENOMIC DNA]</scope>
    <source>
        <strain evidence="2 3">P11</strain>
    </source>
</reference>
<dbReference type="RefSeq" id="WP_135104655.1">
    <property type="nucleotide sequence ID" value="NZ_JADGKW010000002.1"/>
</dbReference>
<dbReference type="Proteomes" id="UP000298285">
    <property type="component" value="Unassembled WGS sequence"/>
</dbReference>
<evidence type="ECO:0000313" key="2">
    <source>
        <dbReference type="EMBL" id="TFU89654.1"/>
    </source>
</evidence>
<comment type="caution">
    <text evidence="2">The sequence shown here is derived from an EMBL/GenBank/DDBJ whole genome shotgun (WGS) entry which is preliminary data.</text>
</comment>
<evidence type="ECO:0008006" key="4">
    <source>
        <dbReference type="Google" id="ProtNLM"/>
    </source>
</evidence>
<keyword evidence="1" id="KW-0732">Signal</keyword>
<name>A0A4Y9IPJ1_9BACT</name>
<feature type="chain" id="PRO_5021287817" description="GLPGLI family protein" evidence="1">
    <location>
        <begin position="20"/>
        <end position="184"/>
    </location>
</feature>
<accession>A0A4Y9IPJ1</accession>
<organism evidence="2 3">
    <name type="scientific">Dysgonomonas mossii</name>
    <dbReference type="NCBI Taxonomy" id="163665"/>
    <lineage>
        <taxon>Bacteria</taxon>
        <taxon>Pseudomonadati</taxon>
        <taxon>Bacteroidota</taxon>
        <taxon>Bacteroidia</taxon>
        <taxon>Bacteroidales</taxon>
        <taxon>Dysgonomonadaceae</taxon>
        <taxon>Dysgonomonas</taxon>
    </lineage>
</organism>
<proteinExistence type="predicted"/>